<dbReference type="KEGG" id="pmy:Pmen_3963"/>
<evidence type="ECO:0000313" key="1">
    <source>
        <dbReference type="EMBL" id="ABP86710.1"/>
    </source>
</evidence>
<accession>A4XZE4</accession>
<dbReference type="HOGENOM" id="CLU_210403_0_0_6"/>
<dbReference type="STRING" id="399739.Pmen_3963"/>
<gene>
    <name evidence="1" type="ordered locus">Pmen_3963</name>
</gene>
<dbReference type="AlphaFoldDB" id="A4XZE4"/>
<dbReference type="EMBL" id="CP000680">
    <property type="protein sequence ID" value="ABP86710.1"/>
    <property type="molecule type" value="Genomic_DNA"/>
</dbReference>
<reference evidence="1" key="1">
    <citation type="submission" date="2007-04" db="EMBL/GenBank/DDBJ databases">
        <title>Complete sequence of Pseudomonas mendocina ymp.</title>
        <authorList>
            <consortium name="US DOE Joint Genome Institute"/>
            <person name="Copeland A."/>
            <person name="Lucas S."/>
            <person name="Lapidus A."/>
            <person name="Barry K."/>
            <person name="Glavina del Rio T."/>
            <person name="Dalin E."/>
            <person name="Tice H."/>
            <person name="Pitluck S."/>
            <person name="Kiss H."/>
            <person name="Brettin T."/>
            <person name="Detter J.C."/>
            <person name="Bruce D."/>
            <person name="Han C."/>
            <person name="Schmutz J."/>
            <person name="Larimer F."/>
            <person name="Land M."/>
            <person name="Hauser L."/>
            <person name="Kyrpides N."/>
            <person name="Mikhailova N."/>
            <person name="Hersman L."/>
            <person name="Dubois J."/>
            <person name="Maurice P."/>
            <person name="Richardson P."/>
        </authorList>
    </citation>
    <scope>NUCLEOTIDE SEQUENCE [LARGE SCALE GENOMIC DNA]</scope>
    <source>
        <strain evidence="1">Ymp</strain>
    </source>
</reference>
<proteinExistence type="predicted"/>
<protein>
    <submittedName>
        <fullName evidence="1">Uncharacterized protein</fullName>
    </submittedName>
</protein>
<name>A4XZE4_ECTM1</name>
<organism evidence="1">
    <name type="scientific">Ectopseudomonas mendocina (strain ymp)</name>
    <name type="common">Pseudomonas mendocina</name>
    <dbReference type="NCBI Taxonomy" id="399739"/>
    <lineage>
        <taxon>Bacteria</taxon>
        <taxon>Pseudomonadati</taxon>
        <taxon>Pseudomonadota</taxon>
        <taxon>Gammaproteobacteria</taxon>
        <taxon>Pseudomonadales</taxon>
        <taxon>Pseudomonadaceae</taxon>
        <taxon>Ectopseudomonas</taxon>
    </lineage>
</organism>
<sequence>MQGYTLAQLELFSDVLDSEERRRARLALIVARGAKGKPEAFRKMLRELG</sequence>